<name>A0ACC1AEP9_9ROSI</name>
<protein>
    <submittedName>
        <fullName evidence="1">Uncharacterized protein</fullName>
    </submittedName>
</protein>
<dbReference type="Proteomes" id="UP001164250">
    <property type="component" value="Chromosome 11"/>
</dbReference>
<gene>
    <name evidence="1" type="ORF">Patl1_30790</name>
</gene>
<keyword evidence="2" id="KW-1185">Reference proteome</keyword>
<evidence type="ECO:0000313" key="2">
    <source>
        <dbReference type="Proteomes" id="UP001164250"/>
    </source>
</evidence>
<reference evidence="2" key="1">
    <citation type="journal article" date="2023" name="G3 (Bethesda)">
        <title>Genome assembly and association tests identify interacting loci associated with vigor, precocity, and sex in interspecific pistachio rootstocks.</title>
        <authorList>
            <person name="Palmer W."/>
            <person name="Jacygrad E."/>
            <person name="Sagayaradj S."/>
            <person name="Cavanaugh K."/>
            <person name="Han R."/>
            <person name="Bertier L."/>
            <person name="Beede B."/>
            <person name="Kafkas S."/>
            <person name="Golino D."/>
            <person name="Preece J."/>
            <person name="Michelmore R."/>
        </authorList>
    </citation>
    <scope>NUCLEOTIDE SEQUENCE [LARGE SCALE GENOMIC DNA]</scope>
</reference>
<sequence length="295" mass="33655">MARSLQEELKIFHNIDRLAYACLVFNLRLSPEISSKIVAFWNWLERIGYINFVKNSLDLPPPLFLELSQESEACLDFLKRESFSVDDEKLLPQICSLAGKTLSFGVVYANKVHAERHMKVFKWNVCKRIFDDITPGTRSSGNGVNGAIPNGEIVRVQDNTGSNYLPQMVFDQLWEDNGNHSHSVVNESQPGQDQQANNGSHNFDNKTLFVTFSKGHPITHQELEEFFTRRYGGDCIENIYMSELFARVVVTSPQYIKRILGEKEIVQSNIHGKDVRIRRFIPRGLPPPPPPPPEI</sequence>
<evidence type="ECO:0000313" key="1">
    <source>
        <dbReference type="EMBL" id="KAJ0084493.1"/>
    </source>
</evidence>
<organism evidence="1 2">
    <name type="scientific">Pistacia atlantica</name>
    <dbReference type="NCBI Taxonomy" id="434234"/>
    <lineage>
        <taxon>Eukaryota</taxon>
        <taxon>Viridiplantae</taxon>
        <taxon>Streptophyta</taxon>
        <taxon>Embryophyta</taxon>
        <taxon>Tracheophyta</taxon>
        <taxon>Spermatophyta</taxon>
        <taxon>Magnoliopsida</taxon>
        <taxon>eudicotyledons</taxon>
        <taxon>Gunneridae</taxon>
        <taxon>Pentapetalae</taxon>
        <taxon>rosids</taxon>
        <taxon>malvids</taxon>
        <taxon>Sapindales</taxon>
        <taxon>Anacardiaceae</taxon>
        <taxon>Pistacia</taxon>
    </lineage>
</organism>
<comment type="caution">
    <text evidence="1">The sequence shown here is derived from an EMBL/GenBank/DDBJ whole genome shotgun (WGS) entry which is preliminary data.</text>
</comment>
<proteinExistence type="predicted"/>
<accession>A0ACC1AEP9</accession>
<dbReference type="EMBL" id="CM047907">
    <property type="protein sequence ID" value="KAJ0084493.1"/>
    <property type="molecule type" value="Genomic_DNA"/>
</dbReference>